<dbReference type="InterPro" id="IPR026591">
    <property type="entry name" value="Sirtuin_cat_small_dom_sf"/>
</dbReference>
<dbReference type="Proteomes" id="UP001362899">
    <property type="component" value="Unassembled WGS sequence"/>
</dbReference>
<dbReference type="EMBL" id="BTGC01000003">
    <property type="protein sequence ID" value="GMM50364.1"/>
    <property type="molecule type" value="Genomic_DNA"/>
</dbReference>
<evidence type="ECO:0000256" key="4">
    <source>
        <dbReference type="ARBA" id="ARBA00022723"/>
    </source>
</evidence>
<protein>
    <submittedName>
        <fullName evidence="10">Histone deacetylase</fullName>
    </submittedName>
</protein>
<evidence type="ECO:0000256" key="1">
    <source>
        <dbReference type="ARBA" id="ARBA00001947"/>
    </source>
</evidence>
<feature type="region of interest" description="Disordered" evidence="8">
    <location>
        <begin position="385"/>
        <end position="424"/>
    </location>
</feature>
<evidence type="ECO:0000313" key="10">
    <source>
        <dbReference type="EMBL" id="GMM50364.1"/>
    </source>
</evidence>
<keyword evidence="11" id="KW-1185">Reference proteome</keyword>
<feature type="compositionally biased region" description="Basic and acidic residues" evidence="8">
    <location>
        <begin position="45"/>
        <end position="60"/>
    </location>
</feature>
<feature type="binding site" evidence="7">
    <location>
        <position position="353"/>
    </location>
    <ligand>
        <name>Zn(2+)</name>
        <dbReference type="ChEBI" id="CHEBI:29105"/>
    </ligand>
</feature>
<feature type="compositionally biased region" description="Basic and acidic residues" evidence="8">
    <location>
        <begin position="561"/>
        <end position="578"/>
    </location>
</feature>
<dbReference type="GO" id="GO:0070403">
    <property type="term" value="F:NAD+ binding"/>
    <property type="evidence" value="ECO:0007669"/>
    <property type="project" value="InterPro"/>
</dbReference>
<keyword evidence="5 7" id="KW-0862">Zinc</keyword>
<feature type="region of interest" description="Disordered" evidence="8">
    <location>
        <begin position="1"/>
        <end position="60"/>
    </location>
</feature>
<dbReference type="GO" id="GO:0046872">
    <property type="term" value="F:metal ion binding"/>
    <property type="evidence" value="ECO:0007669"/>
    <property type="project" value="UniProtKB-KW"/>
</dbReference>
<dbReference type="AlphaFoldDB" id="A0AAV5RFM1"/>
<comment type="cofactor">
    <cofactor evidence="1">
        <name>Zn(2+)</name>
        <dbReference type="ChEBI" id="CHEBI:29105"/>
    </cofactor>
</comment>
<evidence type="ECO:0000259" key="9">
    <source>
        <dbReference type="PROSITE" id="PS50305"/>
    </source>
</evidence>
<dbReference type="Pfam" id="PF02146">
    <property type="entry name" value="SIR2"/>
    <property type="match status" value="1"/>
</dbReference>
<evidence type="ECO:0000256" key="7">
    <source>
        <dbReference type="PROSITE-ProRule" id="PRU00236"/>
    </source>
</evidence>
<dbReference type="GO" id="GO:0046970">
    <property type="term" value="F:histone H4K16 deacetylase activity, NAD-dependent"/>
    <property type="evidence" value="ECO:0007669"/>
    <property type="project" value="TreeGrafter"/>
</dbReference>
<dbReference type="Gene3D" id="3.40.50.1220">
    <property type="entry name" value="TPP-binding domain"/>
    <property type="match status" value="1"/>
</dbReference>
<feature type="compositionally biased region" description="Acidic residues" evidence="8">
    <location>
        <begin position="413"/>
        <end position="424"/>
    </location>
</feature>
<feature type="binding site" evidence="7">
    <location>
        <position position="378"/>
    </location>
    <ligand>
        <name>Zn(2+)</name>
        <dbReference type="ChEBI" id="CHEBI:29105"/>
    </ligand>
</feature>
<dbReference type="PANTHER" id="PTHR11085">
    <property type="entry name" value="NAD-DEPENDENT PROTEIN DEACYLASE SIRTUIN-5, MITOCHONDRIAL-RELATED"/>
    <property type="match status" value="1"/>
</dbReference>
<evidence type="ECO:0000256" key="3">
    <source>
        <dbReference type="ARBA" id="ARBA00022679"/>
    </source>
</evidence>
<feature type="binding site" evidence="7">
    <location>
        <position position="381"/>
    </location>
    <ligand>
        <name>Zn(2+)</name>
        <dbReference type="ChEBI" id="CHEBI:29105"/>
    </ligand>
</feature>
<feature type="active site" description="Proton acceptor" evidence="7">
    <location>
        <position position="345"/>
    </location>
</feature>
<reference evidence="10 11" key="1">
    <citation type="journal article" date="2023" name="Elife">
        <title>Identification of key yeast species and microbe-microbe interactions impacting larval growth of Drosophila in the wild.</title>
        <authorList>
            <person name="Mure A."/>
            <person name="Sugiura Y."/>
            <person name="Maeda R."/>
            <person name="Honda K."/>
            <person name="Sakurai N."/>
            <person name="Takahashi Y."/>
            <person name="Watada M."/>
            <person name="Katoh T."/>
            <person name="Gotoh A."/>
            <person name="Gotoh Y."/>
            <person name="Taniguchi I."/>
            <person name="Nakamura K."/>
            <person name="Hayashi T."/>
            <person name="Katayama T."/>
            <person name="Uemura T."/>
            <person name="Hattori Y."/>
        </authorList>
    </citation>
    <scope>NUCLEOTIDE SEQUENCE [LARGE SCALE GENOMIC DNA]</scope>
    <source>
        <strain evidence="10 11">SB-73</strain>
    </source>
</reference>
<name>A0AAV5RFM1_STABA</name>
<accession>A0AAV5RFM1</accession>
<keyword evidence="4 7" id="KW-0479">Metal-binding</keyword>
<dbReference type="InterPro" id="IPR050134">
    <property type="entry name" value="NAD-dep_sirtuin_deacylases"/>
</dbReference>
<dbReference type="InterPro" id="IPR029035">
    <property type="entry name" value="DHS-like_NAD/FAD-binding_dom"/>
</dbReference>
<organism evidence="10 11">
    <name type="scientific">Starmerella bacillaris</name>
    <name type="common">Yeast</name>
    <name type="synonym">Candida zemplinina</name>
    <dbReference type="NCBI Taxonomy" id="1247836"/>
    <lineage>
        <taxon>Eukaryota</taxon>
        <taxon>Fungi</taxon>
        <taxon>Dikarya</taxon>
        <taxon>Ascomycota</taxon>
        <taxon>Saccharomycotina</taxon>
        <taxon>Dipodascomycetes</taxon>
        <taxon>Dipodascales</taxon>
        <taxon>Trichomonascaceae</taxon>
        <taxon>Starmerella</taxon>
    </lineage>
</organism>
<dbReference type="InterPro" id="IPR003000">
    <property type="entry name" value="Sirtuin"/>
</dbReference>
<comment type="similarity">
    <text evidence="2">Belongs to the sirtuin family. Class I subfamily.</text>
</comment>
<dbReference type="PROSITE" id="PS50305">
    <property type="entry name" value="SIRTUIN"/>
    <property type="match status" value="1"/>
</dbReference>
<feature type="binding site" evidence="7">
    <location>
        <position position="356"/>
    </location>
    <ligand>
        <name>Zn(2+)</name>
        <dbReference type="ChEBI" id="CHEBI:29105"/>
    </ligand>
</feature>
<feature type="region of interest" description="Disordered" evidence="8">
    <location>
        <begin position="555"/>
        <end position="578"/>
    </location>
</feature>
<keyword evidence="3" id="KW-0808">Transferase</keyword>
<evidence type="ECO:0000256" key="5">
    <source>
        <dbReference type="ARBA" id="ARBA00022833"/>
    </source>
</evidence>
<dbReference type="Gene3D" id="3.30.1600.10">
    <property type="entry name" value="SIR2/SIRT2 'Small Domain"/>
    <property type="match status" value="1"/>
</dbReference>
<feature type="domain" description="Deacetylase sirtuin-type" evidence="9">
    <location>
        <begin position="216"/>
        <end position="520"/>
    </location>
</feature>
<evidence type="ECO:0000256" key="8">
    <source>
        <dbReference type="SAM" id="MobiDB-lite"/>
    </source>
</evidence>
<evidence type="ECO:0000256" key="6">
    <source>
        <dbReference type="ARBA" id="ARBA00023027"/>
    </source>
</evidence>
<dbReference type="SUPFAM" id="SSF52467">
    <property type="entry name" value="DHS-like NAD/FAD-binding domain"/>
    <property type="match status" value="1"/>
</dbReference>
<gene>
    <name evidence="10" type="ORF">DASB73_013220</name>
</gene>
<sequence>MVNLEQELLPPQQHSPARSPLLNTSHGSESGSNSPVKVSMNSEVRQTDSHVSDIKEDTKEDLNDLKDLNDINDINDLNDVKDEVEQDDEDIYEVYENEVDEIDDEDSNEDDSELLELAGILEDCLDAKDNGSEVPRVTVSKDFAQEVVEYLVMNGVLLFIAKYVLNAETSYPTGELLAALGYELPTELILDGGLDSRKLQIMLQLAMRDVLDNRKRLPAPRTLDEVVECIAKAENIIVVTGAGISTSLGIPDFRSDDGLYRRLESLGLNDPQEVFDIRTFKADPSIFYSIAKQILPEEKFNGGTPTHKFIKLLSDNKKLLRNYTQNIDNLEQSVGIPLEKLVQCHGSFGSARCFTCGFEVKDGRTLYPQIRAAEIPRCPECKFRKTRGKRKSKPDSDNATSKKHNYNYKSNVGDEEENDEDDEPSYGVIKPDITFFGESLPSRFDNLLFEGRDARNCDLLLCLGTSLRVSPVSEIVHVVGRHVPQIYISKTKIRHVTFEAEFVGSCDDTVELLAKKLGWDLDHPMCKRPNDMPDSEYPGGKIEYDNGLFVFRDASENGDIDSNKPAEDESESDSKDDA</sequence>
<evidence type="ECO:0000256" key="2">
    <source>
        <dbReference type="ARBA" id="ARBA00006924"/>
    </source>
</evidence>
<dbReference type="GO" id="GO:0005634">
    <property type="term" value="C:nucleus"/>
    <property type="evidence" value="ECO:0007669"/>
    <property type="project" value="TreeGrafter"/>
</dbReference>
<keyword evidence="6" id="KW-0520">NAD</keyword>
<evidence type="ECO:0000313" key="11">
    <source>
        <dbReference type="Proteomes" id="UP001362899"/>
    </source>
</evidence>
<feature type="compositionally biased region" description="Polar residues" evidence="8">
    <location>
        <begin position="12"/>
        <end position="44"/>
    </location>
</feature>
<dbReference type="InterPro" id="IPR026590">
    <property type="entry name" value="Ssirtuin_cat_dom"/>
</dbReference>
<dbReference type="PANTHER" id="PTHR11085:SF9">
    <property type="entry name" value="NAD-DEPENDENT PROTEIN DEACETYLASE SIRTUIN-1"/>
    <property type="match status" value="1"/>
</dbReference>
<comment type="caution">
    <text evidence="10">The sequence shown here is derived from an EMBL/GenBank/DDBJ whole genome shotgun (WGS) entry which is preliminary data.</text>
</comment>
<proteinExistence type="inferred from homology"/>